<name>A0A4P2VDN2_9ARCH</name>
<dbReference type="EMBL" id="AP018732">
    <property type="protein sequence ID" value="BBE42664.1"/>
    <property type="molecule type" value="Genomic_DNA"/>
</dbReference>
<reference evidence="1 2" key="1">
    <citation type="journal article" date="2019" name="ISME J.">
        <title>Isolation and characterization of a thermophilic sulfur- and iron-reducing thaumarchaeote from a terrestrial acidic hot spring.</title>
        <authorList>
            <person name="Kato S."/>
            <person name="Itoh T."/>
            <person name="Yuki M."/>
            <person name="Nagamori M."/>
            <person name="Ohnishi M."/>
            <person name="Uematsu K."/>
            <person name="Suzuki K."/>
            <person name="Takashina T."/>
            <person name="Ohkuma M."/>
        </authorList>
    </citation>
    <scope>NUCLEOTIDE SEQUENCE [LARGE SCALE GENOMIC DNA]</scope>
    <source>
        <strain evidence="1 2">NAS-02</strain>
    </source>
</reference>
<dbReference type="GeneID" id="55585088"/>
<sequence length="191" mass="21214">MSSDQEGAAPEQRSGDLRDKALRALRMLLISRGRPGIKGWELRRHFGPGYLRVLEVVKVEASKLGLELRSVEDEEGKGPDFARYMLVTSEPAAEVGSPLTMVEAAALALIVTFVYGGRNEVPLKEVRQALYAKLNKWRADQALYRLSRLGYIDVDDDVVRLGWRTRAEVNVERLARALVAIRSGGDGRPSP</sequence>
<evidence type="ECO:0008006" key="3">
    <source>
        <dbReference type="Google" id="ProtNLM"/>
    </source>
</evidence>
<keyword evidence="2" id="KW-1185">Reference proteome</keyword>
<dbReference type="RefSeq" id="WP_174448876.1">
    <property type="nucleotide sequence ID" value="NZ_AP018732.1"/>
</dbReference>
<proteinExistence type="predicted"/>
<dbReference type="Proteomes" id="UP000509448">
    <property type="component" value="Chromosome"/>
</dbReference>
<dbReference type="KEGG" id="ccai:NAS2_1275"/>
<gene>
    <name evidence="1" type="ORF">NAS2_1275</name>
</gene>
<dbReference type="AlphaFoldDB" id="A0A4P2VDN2"/>
<organism evidence="1 2">
    <name type="scientific">Conexivisphaera calida</name>
    <dbReference type="NCBI Taxonomy" id="1874277"/>
    <lineage>
        <taxon>Archaea</taxon>
        <taxon>Nitrososphaerota</taxon>
        <taxon>Conexivisphaeria</taxon>
        <taxon>Conexivisphaerales</taxon>
        <taxon>Conexivisphaeraceae</taxon>
        <taxon>Conexivisphaera</taxon>
    </lineage>
</organism>
<evidence type="ECO:0000313" key="1">
    <source>
        <dbReference type="EMBL" id="BBE42664.1"/>
    </source>
</evidence>
<protein>
    <recommendedName>
        <fullName evidence="3">MAGE domain-containing protein</fullName>
    </recommendedName>
</protein>
<accession>A0A4P2VDN2</accession>
<evidence type="ECO:0000313" key="2">
    <source>
        <dbReference type="Proteomes" id="UP000509448"/>
    </source>
</evidence>